<dbReference type="Proteomes" id="UP000665020">
    <property type="component" value="Chromosome"/>
</dbReference>
<dbReference type="EMBL" id="CP046640">
    <property type="protein sequence ID" value="QTL99344.1"/>
    <property type="molecule type" value="Genomic_DNA"/>
</dbReference>
<dbReference type="InterPro" id="IPR005474">
    <property type="entry name" value="Transketolase_N"/>
</dbReference>
<evidence type="ECO:0000256" key="1">
    <source>
        <dbReference type="ARBA" id="ARBA00001964"/>
    </source>
</evidence>
<keyword evidence="6" id="KW-1185">Reference proteome</keyword>
<comment type="cofactor">
    <cofactor evidence="1">
        <name>thiamine diphosphate</name>
        <dbReference type="ChEBI" id="CHEBI:58937"/>
    </cofactor>
</comment>
<dbReference type="Gene3D" id="3.40.50.970">
    <property type="match status" value="1"/>
</dbReference>
<proteinExistence type="inferred from homology"/>
<name>A0A8A7KMP7_9FIRM</name>
<dbReference type="RefSeq" id="WP_230867703.1">
    <property type="nucleotide sequence ID" value="NZ_CP046640.1"/>
</dbReference>
<dbReference type="Pfam" id="PF00456">
    <property type="entry name" value="Transketolase_N"/>
    <property type="match status" value="1"/>
</dbReference>
<dbReference type="PANTHER" id="PTHR47514:SF1">
    <property type="entry name" value="TRANSKETOLASE N-TERMINAL SECTION-RELATED"/>
    <property type="match status" value="1"/>
</dbReference>
<evidence type="ECO:0000256" key="3">
    <source>
        <dbReference type="ARBA" id="ARBA00023052"/>
    </source>
</evidence>
<accession>A0A8A7KMP7</accession>
<feature type="domain" description="Transketolase N-terminal" evidence="4">
    <location>
        <begin position="9"/>
        <end position="272"/>
    </location>
</feature>
<dbReference type="CDD" id="cd02012">
    <property type="entry name" value="TPP_TK"/>
    <property type="match status" value="1"/>
</dbReference>
<organism evidence="5 6">
    <name type="scientific">Iocasia fonsfrigidae</name>
    <dbReference type="NCBI Taxonomy" id="2682810"/>
    <lineage>
        <taxon>Bacteria</taxon>
        <taxon>Bacillati</taxon>
        <taxon>Bacillota</taxon>
        <taxon>Clostridia</taxon>
        <taxon>Halanaerobiales</taxon>
        <taxon>Halanaerobiaceae</taxon>
        <taxon>Iocasia</taxon>
    </lineage>
</organism>
<comment type="similarity">
    <text evidence="2">Belongs to the transketolase family.</text>
</comment>
<evidence type="ECO:0000259" key="4">
    <source>
        <dbReference type="Pfam" id="PF00456"/>
    </source>
</evidence>
<protein>
    <submittedName>
        <fullName evidence="5">Transketolase</fullName>
    </submittedName>
</protein>
<sequence>MDNEAIQIKEIANKLRLDVVRMVHLAGDGHPGPALSIADIVATLYYKVMNIDPKNPDWSERDRLILSKGHACPIIYAALARKGYFSTKILPSLRKLGSILQGHPDMIKTPGIDMTSGSLGNGISIASGMVAASRVTGYDYNVYVITGDGELQEGVVWEAAMSAAHFNLGKLIVFVDNNGFQSGGAIKDINSTIIPVLEKWKAFGWHCQEIDGHNINQILAAIEKAKAETKQPSVIVAKTIKGKGLPFMENDNSWHKRTPTEDELNMAIKVFGGVANE</sequence>
<dbReference type="PANTHER" id="PTHR47514">
    <property type="entry name" value="TRANSKETOLASE N-TERMINAL SECTION-RELATED"/>
    <property type="match status" value="1"/>
</dbReference>
<dbReference type="AlphaFoldDB" id="A0A8A7KMP7"/>
<evidence type="ECO:0000313" key="5">
    <source>
        <dbReference type="EMBL" id="QTL99344.1"/>
    </source>
</evidence>
<dbReference type="InterPro" id="IPR029061">
    <property type="entry name" value="THDP-binding"/>
</dbReference>
<dbReference type="KEGG" id="ifn:GM661_15970"/>
<gene>
    <name evidence="5" type="ORF">GM661_15970</name>
</gene>
<reference evidence="5" key="1">
    <citation type="submission" date="2019-12" db="EMBL/GenBank/DDBJ databases">
        <authorList>
            <person name="zhang j."/>
            <person name="sun C.M."/>
        </authorList>
    </citation>
    <scope>NUCLEOTIDE SEQUENCE</scope>
    <source>
        <strain evidence="5">NS-1</strain>
    </source>
</reference>
<evidence type="ECO:0000256" key="2">
    <source>
        <dbReference type="ARBA" id="ARBA00007131"/>
    </source>
</evidence>
<evidence type="ECO:0000313" key="6">
    <source>
        <dbReference type="Proteomes" id="UP000665020"/>
    </source>
</evidence>
<keyword evidence="3" id="KW-0786">Thiamine pyrophosphate</keyword>
<dbReference type="SUPFAM" id="SSF52518">
    <property type="entry name" value="Thiamin diphosphate-binding fold (THDP-binding)"/>
    <property type="match status" value="1"/>
</dbReference>